<dbReference type="RefSeq" id="WP_188490849.1">
    <property type="nucleotide sequence ID" value="NZ_BMCS01000002.1"/>
</dbReference>
<evidence type="ECO:0000256" key="3">
    <source>
        <dbReference type="ARBA" id="ARBA00023163"/>
    </source>
</evidence>
<keyword evidence="6" id="KW-1185">Reference proteome</keyword>
<dbReference type="InterPro" id="IPR036388">
    <property type="entry name" value="WH-like_DNA-bd_sf"/>
</dbReference>
<dbReference type="Gene3D" id="3.40.50.1360">
    <property type="match status" value="1"/>
</dbReference>
<sequence>MLAVERRRRILDALQRDGTVRVASLAAELGVSEMTVRRDLDTLDDREALHKVHGGAVSRHNRGEEPWSAIKATQQRTEKVAIAHTALELVENGMTVAISAGTTTLELARLLTERTSITVVTNSISIFQELTDPQRPQSSSTPEVFLTGGSRTPSDALVGPIADAALSTFRVDVSFLGVHGVDPEAGLTTPNIAEAQTNRRLVDIGRSLVVLADHTKYLEVGANVIAPLSRVDTLVTDVALTEPARTELSGHICDLRVAPVDHDRTRP</sequence>
<dbReference type="InterPro" id="IPR014036">
    <property type="entry name" value="DeoR-like_C"/>
</dbReference>
<dbReference type="PRINTS" id="PR00037">
    <property type="entry name" value="HTHLACR"/>
</dbReference>
<keyword evidence="2" id="KW-0238">DNA-binding</keyword>
<dbReference type="PROSITE" id="PS00894">
    <property type="entry name" value="HTH_DEOR_1"/>
    <property type="match status" value="1"/>
</dbReference>
<dbReference type="Pfam" id="PF00455">
    <property type="entry name" value="DeoRC"/>
    <property type="match status" value="1"/>
</dbReference>
<comment type="caution">
    <text evidence="5">The sequence shown here is derived from an EMBL/GenBank/DDBJ whole genome shotgun (WGS) entry which is preliminary data.</text>
</comment>
<evidence type="ECO:0000256" key="2">
    <source>
        <dbReference type="ARBA" id="ARBA00023125"/>
    </source>
</evidence>
<dbReference type="SUPFAM" id="SSF46785">
    <property type="entry name" value="Winged helix' DNA-binding domain"/>
    <property type="match status" value="1"/>
</dbReference>
<accession>A0ABQ1V311</accession>
<evidence type="ECO:0000256" key="1">
    <source>
        <dbReference type="ARBA" id="ARBA00023015"/>
    </source>
</evidence>
<dbReference type="Gene3D" id="1.10.10.10">
    <property type="entry name" value="Winged helix-like DNA-binding domain superfamily/Winged helix DNA-binding domain"/>
    <property type="match status" value="1"/>
</dbReference>
<dbReference type="SMART" id="SM01134">
    <property type="entry name" value="DeoRC"/>
    <property type="match status" value="1"/>
</dbReference>
<evidence type="ECO:0000313" key="5">
    <source>
        <dbReference type="EMBL" id="GGF32844.1"/>
    </source>
</evidence>
<dbReference type="SMART" id="SM00420">
    <property type="entry name" value="HTH_DEOR"/>
    <property type="match status" value="1"/>
</dbReference>
<proteinExistence type="predicted"/>
<evidence type="ECO:0000259" key="4">
    <source>
        <dbReference type="PROSITE" id="PS51000"/>
    </source>
</evidence>
<dbReference type="PANTHER" id="PTHR30363:SF44">
    <property type="entry name" value="AGA OPERON TRANSCRIPTIONAL REPRESSOR-RELATED"/>
    <property type="match status" value="1"/>
</dbReference>
<name>A0ABQ1V311_9NOCA</name>
<organism evidence="5 6">
    <name type="scientific">Williamsia phyllosphaerae</name>
    <dbReference type="NCBI Taxonomy" id="885042"/>
    <lineage>
        <taxon>Bacteria</taxon>
        <taxon>Bacillati</taxon>
        <taxon>Actinomycetota</taxon>
        <taxon>Actinomycetes</taxon>
        <taxon>Mycobacteriales</taxon>
        <taxon>Nocardiaceae</taxon>
        <taxon>Williamsia</taxon>
    </lineage>
</organism>
<keyword evidence="3" id="KW-0804">Transcription</keyword>
<evidence type="ECO:0000313" key="6">
    <source>
        <dbReference type="Proteomes" id="UP000632454"/>
    </source>
</evidence>
<dbReference type="InterPro" id="IPR018356">
    <property type="entry name" value="Tscrpt_reg_HTH_DeoR_CS"/>
</dbReference>
<protein>
    <submittedName>
        <fullName evidence="5">DeoR family transcriptional regulator</fullName>
    </submittedName>
</protein>
<dbReference type="PANTHER" id="PTHR30363">
    <property type="entry name" value="HTH-TYPE TRANSCRIPTIONAL REGULATOR SRLR-RELATED"/>
    <property type="match status" value="1"/>
</dbReference>
<dbReference type="InterPro" id="IPR037171">
    <property type="entry name" value="NagB/RpiA_transferase-like"/>
</dbReference>
<reference evidence="6" key="1">
    <citation type="journal article" date="2019" name="Int. J. Syst. Evol. Microbiol.">
        <title>The Global Catalogue of Microorganisms (GCM) 10K type strain sequencing project: providing services to taxonomists for standard genome sequencing and annotation.</title>
        <authorList>
            <consortium name="The Broad Institute Genomics Platform"/>
            <consortium name="The Broad Institute Genome Sequencing Center for Infectious Disease"/>
            <person name="Wu L."/>
            <person name="Ma J."/>
        </authorList>
    </citation>
    <scope>NUCLEOTIDE SEQUENCE [LARGE SCALE GENOMIC DNA]</scope>
    <source>
        <strain evidence="6">CCM 7855</strain>
    </source>
</reference>
<dbReference type="Proteomes" id="UP000632454">
    <property type="component" value="Unassembled WGS sequence"/>
</dbReference>
<dbReference type="Pfam" id="PF08220">
    <property type="entry name" value="HTH_DeoR"/>
    <property type="match status" value="1"/>
</dbReference>
<dbReference type="PROSITE" id="PS51000">
    <property type="entry name" value="HTH_DEOR_2"/>
    <property type="match status" value="1"/>
</dbReference>
<dbReference type="SUPFAM" id="SSF100950">
    <property type="entry name" value="NagB/RpiA/CoA transferase-like"/>
    <property type="match status" value="1"/>
</dbReference>
<gene>
    <name evidence="5" type="ORF">GCM10007298_30910</name>
</gene>
<dbReference type="InterPro" id="IPR001034">
    <property type="entry name" value="DeoR_HTH"/>
</dbReference>
<dbReference type="EMBL" id="BMCS01000002">
    <property type="protein sequence ID" value="GGF32844.1"/>
    <property type="molecule type" value="Genomic_DNA"/>
</dbReference>
<keyword evidence="1" id="KW-0805">Transcription regulation</keyword>
<dbReference type="InterPro" id="IPR036390">
    <property type="entry name" value="WH_DNA-bd_sf"/>
</dbReference>
<dbReference type="InterPro" id="IPR050313">
    <property type="entry name" value="Carb_Metab_HTH_regulators"/>
</dbReference>
<feature type="domain" description="HTH deoR-type" evidence="4">
    <location>
        <begin position="3"/>
        <end position="58"/>
    </location>
</feature>